<organism evidence="2 3">
    <name type="scientific">Thalassiosira oceanica</name>
    <name type="common">Marine diatom</name>
    <dbReference type="NCBI Taxonomy" id="159749"/>
    <lineage>
        <taxon>Eukaryota</taxon>
        <taxon>Sar</taxon>
        <taxon>Stramenopiles</taxon>
        <taxon>Ochrophyta</taxon>
        <taxon>Bacillariophyta</taxon>
        <taxon>Coscinodiscophyceae</taxon>
        <taxon>Thalassiosirophycidae</taxon>
        <taxon>Thalassiosirales</taxon>
        <taxon>Thalassiosiraceae</taxon>
        <taxon>Thalassiosira</taxon>
    </lineage>
</organism>
<name>K0TG44_THAOC</name>
<feature type="non-terminal residue" evidence="2">
    <location>
        <position position="1"/>
    </location>
</feature>
<feature type="compositionally biased region" description="Pro residues" evidence="1">
    <location>
        <begin position="1"/>
        <end position="11"/>
    </location>
</feature>
<reference evidence="2 3" key="1">
    <citation type="journal article" date="2012" name="Genome Biol.">
        <title>Genome and low-iron response of an oceanic diatom adapted to chronic iron limitation.</title>
        <authorList>
            <person name="Lommer M."/>
            <person name="Specht M."/>
            <person name="Roy A.S."/>
            <person name="Kraemer L."/>
            <person name="Andreson R."/>
            <person name="Gutowska M.A."/>
            <person name="Wolf J."/>
            <person name="Bergner S.V."/>
            <person name="Schilhabel M.B."/>
            <person name="Klostermeier U.C."/>
            <person name="Beiko R.G."/>
            <person name="Rosenstiel P."/>
            <person name="Hippler M."/>
            <person name="Laroche J."/>
        </authorList>
    </citation>
    <scope>NUCLEOTIDE SEQUENCE [LARGE SCALE GENOMIC DNA]</scope>
    <source>
        <strain evidence="2 3">CCMP1005</strain>
    </source>
</reference>
<dbReference type="EMBL" id="AGNL01002270">
    <property type="protein sequence ID" value="EJK76350.1"/>
    <property type="molecule type" value="Genomic_DNA"/>
</dbReference>
<dbReference type="Proteomes" id="UP000266841">
    <property type="component" value="Unassembled WGS sequence"/>
</dbReference>
<comment type="caution">
    <text evidence="2">The sequence shown here is derived from an EMBL/GenBank/DDBJ whole genome shotgun (WGS) entry which is preliminary data.</text>
</comment>
<sequence>SPGPKIPPLRPPVGRGGSEQLEGVREGAHGRHPAGLPRAEVAQDESKDGLDVGVAGDDADARSRGERRGRVVLEVKAEDDVARRTGE</sequence>
<evidence type="ECO:0000256" key="1">
    <source>
        <dbReference type="SAM" id="MobiDB-lite"/>
    </source>
</evidence>
<gene>
    <name evidence="2" type="ORF">THAOC_01890</name>
</gene>
<keyword evidence="3" id="KW-1185">Reference proteome</keyword>
<accession>K0TG44</accession>
<dbReference type="AlphaFoldDB" id="K0TG44"/>
<proteinExistence type="predicted"/>
<feature type="region of interest" description="Disordered" evidence="1">
    <location>
        <begin position="1"/>
        <end position="66"/>
    </location>
</feature>
<evidence type="ECO:0000313" key="3">
    <source>
        <dbReference type="Proteomes" id="UP000266841"/>
    </source>
</evidence>
<protein>
    <submittedName>
        <fullName evidence="2">Uncharacterized protein</fullName>
    </submittedName>
</protein>
<evidence type="ECO:0000313" key="2">
    <source>
        <dbReference type="EMBL" id="EJK76350.1"/>
    </source>
</evidence>